<organism evidence="2 3">
    <name type="scientific">Algoriphagus taiwanensis</name>
    <dbReference type="NCBI Taxonomy" id="1445656"/>
    <lineage>
        <taxon>Bacteria</taxon>
        <taxon>Pseudomonadati</taxon>
        <taxon>Bacteroidota</taxon>
        <taxon>Cytophagia</taxon>
        <taxon>Cytophagales</taxon>
        <taxon>Cyclobacteriaceae</taxon>
        <taxon>Algoriphagus</taxon>
    </lineage>
</organism>
<keyword evidence="1" id="KW-1133">Transmembrane helix</keyword>
<proteinExistence type="predicted"/>
<evidence type="ECO:0000313" key="3">
    <source>
        <dbReference type="Proteomes" id="UP001307705"/>
    </source>
</evidence>
<dbReference type="Proteomes" id="UP001307705">
    <property type="component" value="Unassembled WGS sequence"/>
</dbReference>
<evidence type="ECO:0000313" key="2">
    <source>
        <dbReference type="EMBL" id="GMQ31886.1"/>
    </source>
</evidence>
<evidence type="ECO:0000256" key="1">
    <source>
        <dbReference type="SAM" id="Phobius"/>
    </source>
</evidence>
<sequence>MPSVRHMNINKDPELKTFFQELRKQDEQLIIPPFPEVEKKSRSIWWIPAGIAATLLLGAFFLPLEKSAEPTAPEVLIITLEEGPNQELQFHIQETNEMDIWESPTASLLTEY</sequence>
<keyword evidence="1" id="KW-0472">Membrane</keyword>
<protein>
    <recommendedName>
        <fullName evidence="4">Anti-sigma factor</fullName>
    </recommendedName>
</protein>
<accession>A0ABQ6PVA0</accession>
<keyword evidence="1" id="KW-0812">Transmembrane</keyword>
<dbReference type="EMBL" id="BTPE01000001">
    <property type="protein sequence ID" value="GMQ31886.1"/>
    <property type="molecule type" value="Genomic_DNA"/>
</dbReference>
<evidence type="ECO:0008006" key="4">
    <source>
        <dbReference type="Google" id="ProtNLM"/>
    </source>
</evidence>
<keyword evidence="3" id="KW-1185">Reference proteome</keyword>
<gene>
    <name evidence="2" type="ORF">Ataiwa_01580</name>
</gene>
<feature type="transmembrane region" description="Helical" evidence="1">
    <location>
        <begin position="44"/>
        <end position="64"/>
    </location>
</feature>
<comment type="caution">
    <text evidence="2">The sequence shown here is derived from an EMBL/GenBank/DDBJ whole genome shotgun (WGS) entry which is preliminary data.</text>
</comment>
<reference evidence="2 3" key="1">
    <citation type="submission" date="2023-08" db="EMBL/GenBank/DDBJ databases">
        <title>Draft genome sequence of Algoriphagus taiwanensis.</title>
        <authorList>
            <person name="Takatani N."/>
            <person name="Hosokawa M."/>
            <person name="Sawabe T."/>
        </authorList>
    </citation>
    <scope>NUCLEOTIDE SEQUENCE [LARGE SCALE GENOMIC DNA]</scope>
    <source>
        <strain evidence="2 3">JCM 19755</strain>
    </source>
</reference>
<name>A0ABQ6PVA0_9BACT</name>